<gene>
    <name evidence="1" type="ORF">ACWI_19940</name>
</gene>
<name>A0A1F2PHK3_9FIRM</name>
<dbReference type="STRING" id="52694.ACWI_19940"/>
<reference evidence="1 2" key="1">
    <citation type="submission" date="2015-09" db="EMBL/GenBank/DDBJ databases">
        <title>Genome sequence of Acetobacterium wieringae DSM 1911.</title>
        <authorList>
            <person name="Poehlein A."/>
            <person name="Bengelsdorf F.R."/>
            <person name="Schiel-Bengelsdorf B."/>
            <person name="Duerre P."/>
            <person name="Daniel R."/>
        </authorList>
    </citation>
    <scope>NUCLEOTIDE SEQUENCE [LARGE SCALE GENOMIC DNA]</scope>
    <source>
        <strain evidence="1 2">DSM 1911</strain>
    </source>
</reference>
<comment type="caution">
    <text evidence="1">The sequence shown here is derived from an EMBL/GenBank/DDBJ whole genome shotgun (WGS) entry which is preliminary data.</text>
</comment>
<dbReference type="EMBL" id="LKEU01000030">
    <property type="protein sequence ID" value="OFV70515.1"/>
    <property type="molecule type" value="Genomic_DNA"/>
</dbReference>
<evidence type="ECO:0000313" key="1">
    <source>
        <dbReference type="EMBL" id="OFV70515.1"/>
    </source>
</evidence>
<dbReference type="Proteomes" id="UP000176244">
    <property type="component" value="Unassembled WGS sequence"/>
</dbReference>
<dbReference type="AlphaFoldDB" id="A0A1F2PHK3"/>
<accession>A0A1F2PHK3</accession>
<protein>
    <submittedName>
        <fullName evidence="1">Uncharacterized protein</fullName>
    </submittedName>
</protein>
<sequence>MIILISKTVVLNHEKITAEKPGGYFFKQSG</sequence>
<evidence type="ECO:0000313" key="2">
    <source>
        <dbReference type="Proteomes" id="UP000176244"/>
    </source>
</evidence>
<proteinExistence type="predicted"/>
<organism evidence="1 2">
    <name type="scientific">Acetobacterium wieringae</name>
    <dbReference type="NCBI Taxonomy" id="52694"/>
    <lineage>
        <taxon>Bacteria</taxon>
        <taxon>Bacillati</taxon>
        <taxon>Bacillota</taxon>
        <taxon>Clostridia</taxon>
        <taxon>Eubacteriales</taxon>
        <taxon>Eubacteriaceae</taxon>
        <taxon>Acetobacterium</taxon>
    </lineage>
</organism>